<feature type="domain" description="F-box" evidence="1">
    <location>
        <begin position="25"/>
        <end position="71"/>
    </location>
</feature>
<dbReference type="AlphaFoldDB" id="A0ABD1EEY6"/>
<dbReference type="InterPro" id="IPR001810">
    <property type="entry name" value="F-box_dom"/>
</dbReference>
<dbReference type="InterPro" id="IPR032675">
    <property type="entry name" value="LRR_dom_sf"/>
</dbReference>
<protein>
    <recommendedName>
        <fullName evidence="1">F-box domain-containing protein</fullName>
    </recommendedName>
</protein>
<sequence length="333" mass="38760">MYKGMPTLTRNVISKIEPVANSNGENCTKNLPTEMLYNIFAYLDLRSLSRCAQVNKRWNSIASDLHFYQEVDLKVYWDKINGNNLRKLKNKLQIVRKLDMSWCHDSTVITNDEYFESLKSILEGAKDTLTHLCLNYTSSVSEVAMQQIFKCPYLEELRLKNVTLDLLNNGWLKSSNELMSLKSLDVSLSTIEESGLIEILKKTPNLEDLLLNNCVYLDYVDPIITTVVNYNPKLKSWTSSGTFYKENSRVYEEFEKLIQLEHLDLTLCQPRLYGSSWLERIAMNCQKLKRLLLGYWNQLTDEDLLPVLTKCKELSHLYLPHTPKISSWDIKYL</sequence>
<reference evidence="2 3" key="1">
    <citation type="submission" date="2024-05" db="EMBL/GenBank/DDBJ databases">
        <title>Genetic variation in Jamaican populations of the coffee berry borer (Hypothenemus hampei).</title>
        <authorList>
            <person name="Errbii M."/>
            <person name="Myrie A."/>
        </authorList>
    </citation>
    <scope>NUCLEOTIDE SEQUENCE [LARGE SCALE GENOMIC DNA]</scope>
    <source>
        <strain evidence="2">JA-Hopewell-2020-01-JO</strain>
        <tissue evidence="2">Whole body</tissue>
    </source>
</reference>
<comment type="caution">
    <text evidence="2">The sequence shown here is derived from an EMBL/GenBank/DDBJ whole genome shotgun (WGS) entry which is preliminary data.</text>
</comment>
<organism evidence="2 3">
    <name type="scientific">Hypothenemus hampei</name>
    <name type="common">Coffee berry borer</name>
    <dbReference type="NCBI Taxonomy" id="57062"/>
    <lineage>
        <taxon>Eukaryota</taxon>
        <taxon>Metazoa</taxon>
        <taxon>Ecdysozoa</taxon>
        <taxon>Arthropoda</taxon>
        <taxon>Hexapoda</taxon>
        <taxon>Insecta</taxon>
        <taxon>Pterygota</taxon>
        <taxon>Neoptera</taxon>
        <taxon>Endopterygota</taxon>
        <taxon>Coleoptera</taxon>
        <taxon>Polyphaga</taxon>
        <taxon>Cucujiformia</taxon>
        <taxon>Curculionidae</taxon>
        <taxon>Scolytinae</taxon>
        <taxon>Hypothenemus</taxon>
    </lineage>
</organism>
<dbReference type="Gene3D" id="1.20.1280.50">
    <property type="match status" value="1"/>
</dbReference>
<evidence type="ECO:0000259" key="1">
    <source>
        <dbReference type="PROSITE" id="PS50181"/>
    </source>
</evidence>
<proteinExistence type="predicted"/>
<dbReference type="Pfam" id="PF12937">
    <property type="entry name" value="F-box-like"/>
    <property type="match status" value="1"/>
</dbReference>
<dbReference type="PROSITE" id="PS50181">
    <property type="entry name" value="FBOX"/>
    <property type="match status" value="1"/>
</dbReference>
<dbReference type="SUPFAM" id="SSF81383">
    <property type="entry name" value="F-box domain"/>
    <property type="match status" value="1"/>
</dbReference>
<dbReference type="Proteomes" id="UP001566132">
    <property type="component" value="Unassembled WGS sequence"/>
</dbReference>
<dbReference type="Gene3D" id="3.80.10.10">
    <property type="entry name" value="Ribonuclease Inhibitor"/>
    <property type="match status" value="1"/>
</dbReference>
<dbReference type="PANTHER" id="PTHR16134">
    <property type="entry name" value="F-BOX/TPR REPEAT PROTEIN POF3"/>
    <property type="match status" value="1"/>
</dbReference>
<name>A0ABD1EEY6_HYPHA</name>
<dbReference type="SUPFAM" id="SSF52047">
    <property type="entry name" value="RNI-like"/>
    <property type="match status" value="1"/>
</dbReference>
<dbReference type="CDD" id="cd09917">
    <property type="entry name" value="F-box_SF"/>
    <property type="match status" value="1"/>
</dbReference>
<dbReference type="PANTHER" id="PTHR16134:SF119">
    <property type="entry name" value="AT02038P-RELATED"/>
    <property type="match status" value="1"/>
</dbReference>
<dbReference type="SMART" id="SM00256">
    <property type="entry name" value="FBOX"/>
    <property type="match status" value="1"/>
</dbReference>
<dbReference type="InterPro" id="IPR036047">
    <property type="entry name" value="F-box-like_dom_sf"/>
</dbReference>
<dbReference type="EMBL" id="JBDJPC010000008">
    <property type="protein sequence ID" value="KAL1492482.1"/>
    <property type="molecule type" value="Genomic_DNA"/>
</dbReference>
<accession>A0ABD1EEY6</accession>
<keyword evidence="3" id="KW-1185">Reference proteome</keyword>
<gene>
    <name evidence="2" type="ORF">ABEB36_010732</name>
</gene>
<evidence type="ECO:0000313" key="3">
    <source>
        <dbReference type="Proteomes" id="UP001566132"/>
    </source>
</evidence>
<evidence type="ECO:0000313" key="2">
    <source>
        <dbReference type="EMBL" id="KAL1492482.1"/>
    </source>
</evidence>